<protein>
    <submittedName>
        <fullName evidence="11">Calcium-dependent kinase 29</fullName>
    </submittedName>
</protein>
<evidence type="ECO:0000256" key="7">
    <source>
        <dbReference type="PROSITE-ProRule" id="PRU10141"/>
    </source>
</evidence>
<evidence type="ECO:0000256" key="1">
    <source>
        <dbReference type="ARBA" id="ARBA00022527"/>
    </source>
</evidence>
<keyword evidence="4 11" id="KW-0418">Kinase</keyword>
<dbReference type="Pfam" id="PF00069">
    <property type="entry name" value="Pkinase"/>
    <property type="match status" value="1"/>
</dbReference>
<feature type="region of interest" description="Disordered" evidence="8">
    <location>
        <begin position="956"/>
        <end position="987"/>
    </location>
</feature>
<evidence type="ECO:0000313" key="11">
    <source>
        <dbReference type="EMBL" id="PRW61311.1"/>
    </source>
</evidence>
<feature type="binding site" evidence="7">
    <location>
        <position position="59"/>
    </location>
    <ligand>
        <name>ATP</name>
        <dbReference type="ChEBI" id="CHEBI:30616"/>
    </ligand>
</feature>
<evidence type="ECO:0000259" key="10">
    <source>
        <dbReference type="PROSITE" id="PS50222"/>
    </source>
</evidence>
<evidence type="ECO:0000259" key="9">
    <source>
        <dbReference type="PROSITE" id="PS50011"/>
    </source>
</evidence>
<dbReference type="InterPro" id="IPR000719">
    <property type="entry name" value="Prot_kinase_dom"/>
</dbReference>
<dbReference type="InterPro" id="IPR011992">
    <property type="entry name" value="EF-hand-dom_pair"/>
</dbReference>
<accession>A0A2P6U4S3</accession>
<dbReference type="InterPro" id="IPR011009">
    <property type="entry name" value="Kinase-like_dom_sf"/>
</dbReference>
<dbReference type="EMBL" id="LHPG02000001">
    <property type="protein sequence ID" value="PRW61311.1"/>
    <property type="molecule type" value="Genomic_DNA"/>
</dbReference>
<dbReference type="InterPro" id="IPR050205">
    <property type="entry name" value="CDPK_Ser/Thr_kinases"/>
</dbReference>
<evidence type="ECO:0000313" key="12">
    <source>
        <dbReference type="Proteomes" id="UP000239899"/>
    </source>
</evidence>
<evidence type="ECO:0000256" key="8">
    <source>
        <dbReference type="SAM" id="MobiDB-lite"/>
    </source>
</evidence>
<dbReference type="PROSITE" id="PS50222">
    <property type="entry name" value="EF_HAND_2"/>
    <property type="match status" value="1"/>
</dbReference>
<dbReference type="AlphaFoldDB" id="A0A2P6U4S3"/>
<dbReference type="Gene3D" id="1.10.238.10">
    <property type="entry name" value="EF-hand"/>
    <property type="match status" value="1"/>
</dbReference>
<dbReference type="PROSITE" id="PS00108">
    <property type="entry name" value="PROTEIN_KINASE_ST"/>
    <property type="match status" value="1"/>
</dbReference>
<name>A0A2P6U4S3_CHLSO</name>
<organism evidence="11 12">
    <name type="scientific">Chlorella sorokiniana</name>
    <name type="common">Freshwater green alga</name>
    <dbReference type="NCBI Taxonomy" id="3076"/>
    <lineage>
        <taxon>Eukaryota</taxon>
        <taxon>Viridiplantae</taxon>
        <taxon>Chlorophyta</taxon>
        <taxon>core chlorophytes</taxon>
        <taxon>Trebouxiophyceae</taxon>
        <taxon>Chlorellales</taxon>
        <taxon>Chlorellaceae</taxon>
        <taxon>Chlorella clade</taxon>
        <taxon>Chlorella</taxon>
    </lineage>
</organism>
<dbReference type="GO" id="GO:0005524">
    <property type="term" value="F:ATP binding"/>
    <property type="evidence" value="ECO:0007669"/>
    <property type="project" value="UniProtKB-UniRule"/>
</dbReference>
<feature type="compositionally biased region" description="Low complexity" evidence="8">
    <location>
        <begin position="634"/>
        <end position="657"/>
    </location>
</feature>
<dbReference type="PANTHER" id="PTHR24349">
    <property type="entry name" value="SERINE/THREONINE-PROTEIN KINASE"/>
    <property type="match status" value="1"/>
</dbReference>
<comment type="caution">
    <text evidence="11">The sequence shown here is derived from an EMBL/GenBank/DDBJ whole genome shotgun (WGS) entry which is preliminary data.</text>
</comment>
<dbReference type="Proteomes" id="UP000239899">
    <property type="component" value="Unassembled WGS sequence"/>
</dbReference>
<feature type="domain" description="Protein kinase" evidence="9">
    <location>
        <begin position="30"/>
        <end position="303"/>
    </location>
</feature>
<dbReference type="PROSITE" id="PS00107">
    <property type="entry name" value="PROTEIN_KINASE_ATP"/>
    <property type="match status" value="1"/>
</dbReference>
<dbReference type="PROSITE" id="PS50011">
    <property type="entry name" value="PROTEIN_KINASE_DOM"/>
    <property type="match status" value="1"/>
</dbReference>
<gene>
    <name evidence="11" type="ORF">C2E21_0361</name>
</gene>
<keyword evidence="1" id="KW-0723">Serine/threonine-protein kinase</keyword>
<evidence type="ECO:0000256" key="2">
    <source>
        <dbReference type="ARBA" id="ARBA00022679"/>
    </source>
</evidence>
<feature type="region of interest" description="Disordered" evidence="8">
    <location>
        <begin position="375"/>
        <end position="411"/>
    </location>
</feature>
<dbReference type="InterPro" id="IPR002048">
    <property type="entry name" value="EF_hand_dom"/>
</dbReference>
<keyword evidence="2" id="KW-0808">Transferase</keyword>
<evidence type="ECO:0000256" key="4">
    <source>
        <dbReference type="ARBA" id="ARBA00022777"/>
    </source>
</evidence>
<dbReference type="InterPro" id="IPR018247">
    <property type="entry name" value="EF_Hand_1_Ca_BS"/>
</dbReference>
<keyword evidence="12" id="KW-1185">Reference proteome</keyword>
<feature type="domain" description="EF-hand" evidence="10">
    <location>
        <begin position="863"/>
        <end position="898"/>
    </location>
</feature>
<dbReference type="Gene3D" id="1.10.510.10">
    <property type="entry name" value="Transferase(Phosphotransferase) domain 1"/>
    <property type="match status" value="1"/>
</dbReference>
<feature type="region of interest" description="Disordered" evidence="8">
    <location>
        <begin position="580"/>
        <end position="668"/>
    </location>
</feature>
<keyword evidence="5" id="KW-0106">Calcium</keyword>
<dbReference type="InterPro" id="IPR008271">
    <property type="entry name" value="Ser/Thr_kinase_AS"/>
</dbReference>
<reference evidence="11 12" key="1">
    <citation type="journal article" date="2018" name="Plant J.">
        <title>Genome sequences of Chlorella sorokiniana UTEX 1602 and Micractinium conductrix SAG 241.80: implications to maltose excretion by a green alga.</title>
        <authorList>
            <person name="Arriola M.B."/>
            <person name="Velmurugan N."/>
            <person name="Zhang Y."/>
            <person name="Plunkett M.H."/>
            <person name="Hondzo H."/>
            <person name="Barney B.M."/>
        </authorList>
    </citation>
    <scope>NUCLEOTIDE SEQUENCE [LARGE SCALE GENOMIC DNA]</scope>
    <source>
        <strain evidence="12">UTEX 1602</strain>
    </source>
</reference>
<evidence type="ECO:0000256" key="6">
    <source>
        <dbReference type="ARBA" id="ARBA00022840"/>
    </source>
</evidence>
<dbReference type="SUPFAM" id="SSF47473">
    <property type="entry name" value="EF-hand"/>
    <property type="match status" value="1"/>
</dbReference>
<dbReference type="InterPro" id="IPR017441">
    <property type="entry name" value="Protein_kinase_ATP_BS"/>
</dbReference>
<keyword evidence="6 7" id="KW-0067">ATP-binding</keyword>
<proteinExistence type="predicted"/>
<evidence type="ECO:0000256" key="3">
    <source>
        <dbReference type="ARBA" id="ARBA00022741"/>
    </source>
</evidence>
<feature type="region of interest" description="Disordered" evidence="8">
    <location>
        <begin position="700"/>
        <end position="726"/>
    </location>
</feature>
<dbReference type="PROSITE" id="PS00018">
    <property type="entry name" value="EF_HAND_1"/>
    <property type="match status" value="1"/>
</dbReference>
<dbReference type="GO" id="GO:0005509">
    <property type="term" value="F:calcium ion binding"/>
    <property type="evidence" value="ECO:0007669"/>
    <property type="project" value="InterPro"/>
</dbReference>
<dbReference type="Gene3D" id="3.30.200.20">
    <property type="entry name" value="Phosphorylase Kinase, domain 1"/>
    <property type="match status" value="1"/>
</dbReference>
<dbReference type="OrthoDB" id="40902at2759"/>
<dbReference type="STRING" id="3076.A0A2P6U4S3"/>
<dbReference type="GO" id="GO:0004674">
    <property type="term" value="F:protein serine/threonine kinase activity"/>
    <property type="evidence" value="ECO:0007669"/>
    <property type="project" value="UniProtKB-KW"/>
</dbReference>
<evidence type="ECO:0000256" key="5">
    <source>
        <dbReference type="ARBA" id="ARBA00022837"/>
    </source>
</evidence>
<dbReference type="SMART" id="SM00220">
    <property type="entry name" value="S_TKc"/>
    <property type="match status" value="1"/>
</dbReference>
<sequence>MPRVDIWDVAAAKKEPAVDCGFPRDLEAHFEWGRTLGKGGFGLVRVVVEKSSGIEFACKSVSKTLDIPNLSPAKQAQHLDNVKREIKILTRLRGTLSVVHFKGAYEDDQSIHLVMELCRGGELVHEIGRRPYDEKTVASYMRSVLHTLAQCHSHRILHRDIKPGNFMLLTEEEDSPLKAIDFGLAVFFDPDKLPRTDLGLEGTPWFMAPETLSSQTYPASDIWAAGIMAYQLLSGYLPFDDPRNPNAPALSVIWKGILTEQPSFRRSAWREVSDEAKDFVSTLLNKDHTQRPTAKEALRHPWLSPAFHEAKRRPLSATVVQRIQRFAQNNALRRTILELIAQELLKMMPALTPTVHGQSEYGSYLASQQAAAGAAEAAAGEGGERPTSPTSPGEGQDIFPMSPDGSSRGGALAAEKLGRSVSPEVGRSASINLAELQRQRARASIDSGGGSVHGSESFRAGLLSRVAARAGGSAHGGRLFVRSPSSQQLALLARASERQRGSASVHGPGDYWRVMRQASELAAMESGHGKADYLRVAPRTEEERLAARKAARLSLDTSAHGGDDFQRLLRQLETIDHRHKTAAVRQTKSSGSLEVGAPDEQQQQQQEQQQQQQQEEGAQPLGWPQAGPSPPSAAPLAPAMERAAAVAASSAAPAAERPAAEERGRGRGAAKALLERMSAEPGSGGLAAVPEAGVPVVVPPAAGSEGPLPSSSFAASSGDHRSTKRVSFSFGGAAPMAVDSGPPAAAQLLPQAGQLQGQTLAAFSAAAAAGADSSGSAGAKLGPITNPRDLEQLMRRMHFRSNKGLGPEEMSAGLAQLGYDLEPSEVAILMQQLDIDADGQVAAPEFVASQMDWGALQENNRDLWLECARRAFAGLDADSDGRLSVETLIATLRDKLPATEVDYAVEDALVEAGYADADEVDFDGFLRMLRVGSYDSLDALDQYDARYGGSLHGRLSTDLEGSRHGVPLESVPEETPGITPAATPRGP</sequence>
<feature type="compositionally biased region" description="Low complexity" evidence="8">
    <location>
        <begin position="600"/>
        <end position="616"/>
    </location>
</feature>
<keyword evidence="3 7" id="KW-0547">Nucleotide-binding</keyword>
<dbReference type="SUPFAM" id="SSF56112">
    <property type="entry name" value="Protein kinase-like (PK-like)"/>
    <property type="match status" value="1"/>
</dbReference>